<evidence type="ECO:0000313" key="3">
    <source>
        <dbReference type="Proteomes" id="UP000545286"/>
    </source>
</evidence>
<sequence length="238" mass="25960">MTSSTTVVLLGGSGLGPWAWERVTPFLEARGFDVVLPQLRSTGDDPTSATEVTLSDWAEDLLGALEASNLDNTVLVAHSFAGYVAAAALERNPRIVRRAIFLDAALPAPNRSWFDVMGPQTKAFMSSLAVESAIPFFTLEQLDQIHPGHGISRDDWEWMGAHIAAQPIRTYAQPAITREIDPEKTHLDYVRCVRTTPPVADIADTTRGWAFRTLATGHWPMITDPALTAAVIEELATP</sequence>
<dbReference type="GO" id="GO:0080032">
    <property type="term" value="F:methyl jasmonate esterase activity"/>
    <property type="evidence" value="ECO:0007669"/>
    <property type="project" value="TreeGrafter"/>
</dbReference>
<dbReference type="InterPro" id="IPR045889">
    <property type="entry name" value="MES/HNL"/>
</dbReference>
<dbReference type="InterPro" id="IPR029058">
    <property type="entry name" value="AB_hydrolase_fold"/>
</dbReference>
<dbReference type="RefSeq" id="WP_183624472.1">
    <property type="nucleotide sequence ID" value="NZ_JACHWJ010000002.1"/>
</dbReference>
<name>A0A7W4UNM7_9MICO</name>
<reference evidence="2 3" key="1">
    <citation type="submission" date="2020-08" db="EMBL/GenBank/DDBJ databases">
        <title>Sequencing the genomes of 1000 actinobacteria strains.</title>
        <authorList>
            <person name="Klenk H.-P."/>
        </authorList>
    </citation>
    <scope>NUCLEOTIDE SEQUENCE [LARGE SCALE GENOMIC DNA]</scope>
    <source>
        <strain evidence="2 3">DSM 20419</strain>
    </source>
</reference>
<protein>
    <submittedName>
        <fullName evidence="2">Pimeloyl-ACP methyl ester carboxylesterase</fullName>
    </submittedName>
</protein>
<dbReference type="InterPro" id="IPR000073">
    <property type="entry name" value="AB_hydrolase_1"/>
</dbReference>
<dbReference type="GO" id="GO:0080030">
    <property type="term" value="F:methyl indole-3-acetate esterase activity"/>
    <property type="evidence" value="ECO:0007669"/>
    <property type="project" value="TreeGrafter"/>
</dbReference>
<evidence type="ECO:0000259" key="1">
    <source>
        <dbReference type="Pfam" id="PF12697"/>
    </source>
</evidence>
<comment type="caution">
    <text evidence="2">The sequence shown here is derived from an EMBL/GenBank/DDBJ whole genome shotgun (WGS) entry which is preliminary data.</text>
</comment>
<dbReference type="AlphaFoldDB" id="A0A7W4UNM7"/>
<dbReference type="SUPFAM" id="SSF53474">
    <property type="entry name" value="alpha/beta-Hydrolases"/>
    <property type="match status" value="1"/>
</dbReference>
<evidence type="ECO:0000313" key="2">
    <source>
        <dbReference type="EMBL" id="MBB2957686.1"/>
    </source>
</evidence>
<dbReference type="EMBL" id="JACHWJ010000002">
    <property type="protein sequence ID" value="MBB2957686.1"/>
    <property type="molecule type" value="Genomic_DNA"/>
</dbReference>
<organism evidence="2 3">
    <name type="scientific">Pseudoclavibacter helvolus</name>
    <dbReference type="NCBI Taxonomy" id="255205"/>
    <lineage>
        <taxon>Bacteria</taxon>
        <taxon>Bacillati</taxon>
        <taxon>Actinomycetota</taxon>
        <taxon>Actinomycetes</taxon>
        <taxon>Micrococcales</taxon>
        <taxon>Microbacteriaceae</taxon>
        <taxon>Pseudoclavibacter</taxon>
    </lineage>
</organism>
<dbReference type="PANTHER" id="PTHR10992">
    <property type="entry name" value="METHYLESTERASE FAMILY MEMBER"/>
    <property type="match status" value="1"/>
</dbReference>
<dbReference type="PANTHER" id="PTHR10992:SF1086">
    <property type="entry name" value="AB HYDROLASE-1 DOMAIN-CONTAINING PROTEIN"/>
    <property type="match status" value="1"/>
</dbReference>
<dbReference type="Pfam" id="PF12697">
    <property type="entry name" value="Abhydrolase_6"/>
    <property type="match status" value="1"/>
</dbReference>
<feature type="domain" description="AB hydrolase-1" evidence="1">
    <location>
        <begin position="7"/>
        <end position="230"/>
    </location>
</feature>
<gene>
    <name evidence="2" type="ORF">FHX72_001823</name>
</gene>
<dbReference type="Gene3D" id="3.40.50.1820">
    <property type="entry name" value="alpha/beta hydrolase"/>
    <property type="match status" value="1"/>
</dbReference>
<keyword evidence="3" id="KW-1185">Reference proteome</keyword>
<proteinExistence type="predicted"/>
<accession>A0A7W4UNM7</accession>
<dbReference type="Proteomes" id="UP000545286">
    <property type="component" value="Unassembled WGS sequence"/>
</dbReference>